<gene>
    <name evidence="1" type="ORF">BD94_1088</name>
</gene>
<reference evidence="1" key="2">
    <citation type="journal article" date="2015" name="Genome Biol. Evol.">
        <title>Complete Genome Sequence and Transcriptomic Analysis of the Novel Pathogen Elizabethkingia anophelis in Response to Oxidative Stress.</title>
        <authorList>
            <person name="Li Y."/>
            <person name="Liu Y."/>
            <person name="Chew S.C."/>
            <person name="Tay M."/>
            <person name="Salido M.M."/>
            <person name="Teo J."/>
            <person name="Lauro F.M."/>
            <person name="Givskov M."/>
            <person name="Yang L."/>
        </authorList>
    </citation>
    <scope>NUCLEOTIDE SEQUENCE</scope>
    <source>
        <strain evidence="1">NUHP1</strain>
    </source>
</reference>
<evidence type="ECO:0000313" key="2">
    <source>
        <dbReference type="Proteomes" id="UP000028933"/>
    </source>
</evidence>
<dbReference type="EMBL" id="CP007547">
    <property type="protein sequence ID" value="AIL44863.1"/>
    <property type="molecule type" value="Genomic_DNA"/>
</dbReference>
<dbReference type="Proteomes" id="UP000028933">
    <property type="component" value="Chromosome"/>
</dbReference>
<dbReference type="KEGG" id="eao:BD94_1088"/>
<dbReference type="AlphaFoldDB" id="A0A077EE30"/>
<dbReference type="HOGENOM" id="CLU_3269378_0_0_10"/>
<organism evidence="1 2">
    <name type="scientific">Elizabethkingia anophelis NUHP1</name>
    <dbReference type="NCBI Taxonomy" id="1338011"/>
    <lineage>
        <taxon>Bacteria</taxon>
        <taxon>Pseudomonadati</taxon>
        <taxon>Bacteroidota</taxon>
        <taxon>Flavobacteriia</taxon>
        <taxon>Flavobacteriales</taxon>
        <taxon>Weeksellaceae</taxon>
        <taxon>Elizabethkingia</taxon>
    </lineage>
</organism>
<dbReference type="STRING" id="1338011.BD94_1088"/>
<reference evidence="1" key="1">
    <citation type="journal article" date="2013" name="Lancet">
        <title>First case of E anophelis outbreak in an intensive-care unit.</title>
        <authorList>
            <person name="Teo J."/>
            <person name="Tan S.Y."/>
            <person name="Tay M."/>
            <person name="Ding Y."/>
            <person name="Kjelleberg S."/>
            <person name="Givskov M."/>
            <person name="Lin R.T."/>
            <person name="Yang L."/>
        </authorList>
    </citation>
    <scope>NUCLEOTIDE SEQUENCE [LARGE SCALE GENOMIC DNA]</scope>
    <source>
        <strain evidence="1">NUHP1</strain>
    </source>
</reference>
<proteinExistence type="predicted"/>
<accession>A0A077EE30</accession>
<name>A0A077EE30_9FLAO</name>
<evidence type="ECO:0000313" key="1">
    <source>
        <dbReference type="EMBL" id="AIL44863.1"/>
    </source>
</evidence>
<protein>
    <submittedName>
        <fullName evidence="1">Uncharacterized protein</fullName>
    </submittedName>
</protein>
<sequence length="41" mass="5038">MHDIYSKEIGEAYLEYCHFFNRINEIMEEDKNMSATKEEFM</sequence>